<evidence type="ECO:0000313" key="7">
    <source>
        <dbReference type="Proteomes" id="UP000694308"/>
    </source>
</evidence>
<feature type="domain" description="4Fe-4S ferredoxin-type" evidence="5">
    <location>
        <begin position="180"/>
        <end position="209"/>
    </location>
</feature>
<dbReference type="RefSeq" id="WP_218318550.1">
    <property type="nucleotide sequence ID" value="NZ_JAEEGC010000005.1"/>
</dbReference>
<dbReference type="InterPro" id="IPR017900">
    <property type="entry name" value="4Fe4S_Fe_S_CS"/>
</dbReference>
<keyword evidence="2" id="KW-0408">Iron</keyword>
<dbReference type="EMBL" id="JAEEGC010000005">
    <property type="protein sequence ID" value="MBV7271513.1"/>
    <property type="molecule type" value="Genomic_DNA"/>
</dbReference>
<evidence type="ECO:0000259" key="4">
    <source>
        <dbReference type="PROSITE" id="PS50902"/>
    </source>
</evidence>
<dbReference type="GO" id="GO:0046872">
    <property type="term" value="F:metal ion binding"/>
    <property type="evidence" value="ECO:0007669"/>
    <property type="project" value="UniProtKB-KW"/>
</dbReference>
<reference evidence="6" key="1">
    <citation type="submission" date="2020-12" db="EMBL/GenBank/DDBJ databases">
        <title>Clostridium thailandense sp. nov., a novel acetogenic bacterium isolated from peat land soil in Thailand.</title>
        <authorList>
            <person name="Chaikitkaew S."/>
            <person name="Birkeland N.K."/>
        </authorList>
    </citation>
    <scope>NUCLEOTIDE SEQUENCE</scope>
    <source>
        <strain evidence="6">PL3</strain>
    </source>
</reference>
<accession>A0A949TV14</accession>
<dbReference type="PROSITE" id="PS00198">
    <property type="entry name" value="4FE4S_FER_1"/>
    <property type="match status" value="1"/>
</dbReference>
<gene>
    <name evidence="6" type="ORF">I6U48_01085</name>
</gene>
<proteinExistence type="predicted"/>
<dbReference type="GO" id="GO:0016651">
    <property type="term" value="F:oxidoreductase activity, acting on NAD(P)H"/>
    <property type="evidence" value="ECO:0007669"/>
    <property type="project" value="UniProtKB-ARBA"/>
</dbReference>
<dbReference type="InterPro" id="IPR008254">
    <property type="entry name" value="Flavodoxin/NO_synth"/>
</dbReference>
<protein>
    <submittedName>
        <fullName evidence="6">EFR1 family ferrodoxin</fullName>
    </submittedName>
</protein>
<dbReference type="InterPro" id="IPR026816">
    <property type="entry name" value="Flavodoxin_dom"/>
</dbReference>
<keyword evidence="1" id="KW-0479">Metal-binding</keyword>
<dbReference type="PROSITE" id="PS50902">
    <property type="entry name" value="FLAVODOXIN_LIKE"/>
    <property type="match status" value="1"/>
</dbReference>
<dbReference type="InterPro" id="IPR017896">
    <property type="entry name" value="4Fe4S_Fe-S-bd"/>
</dbReference>
<dbReference type="NCBIfam" id="NF038196">
    <property type="entry name" value="ferrodoxin_EFR1"/>
    <property type="match status" value="1"/>
</dbReference>
<name>A0A949TV14_9CLOT</name>
<dbReference type="Pfam" id="PF00037">
    <property type="entry name" value="Fer4"/>
    <property type="match status" value="1"/>
</dbReference>
<evidence type="ECO:0000256" key="3">
    <source>
        <dbReference type="ARBA" id="ARBA00023014"/>
    </source>
</evidence>
<organism evidence="6 7">
    <name type="scientific">Clostridium thailandense</name>
    <dbReference type="NCBI Taxonomy" id="2794346"/>
    <lineage>
        <taxon>Bacteria</taxon>
        <taxon>Bacillati</taxon>
        <taxon>Bacillota</taxon>
        <taxon>Clostridia</taxon>
        <taxon>Eubacteriales</taxon>
        <taxon>Clostridiaceae</taxon>
        <taxon>Clostridium</taxon>
    </lineage>
</organism>
<keyword evidence="3" id="KW-0411">Iron-sulfur</keyword>
<evidence type="ECO:0000259" key="5">
    <source>
        <dbReference type="PROSITE" id="PS51379"/>
    </source>
</evidence>
<comment type="caution">
    <text evidence="6">The sequence shown here is derived from an EMBL/GenBank/DDBJ whole genome shotgun (WGS) entry which is preliminary data.</text>
</comment>
<dbReference type="PROSITE" id="PS51379">
    <property type="entry name" value="4FE4S_FER_2"/>
    <property type="match status" value="1"/>
</dbReference>
<evidence type="ECO:0000313" key="6">
    <source>
        <dbReference type="EMBL" id="MBV7271513.1"/>
    </source>
</evidence>
<dbReference type="GO" id="GO:0010181">
    <property type="term" value="F:FMN binding"/>
    <property type="evidence" value="ECO:0007669"/>
    <property type="project" value="InterPro"/>
</dbReference>
<dbReference type="Pfam" id="PF12724">
    <property type="entry name" value="Flavodoxin_5"/>
    <property type="match status" value="1"/>
</dbReference>
<dbReference type="Proteomes" id="UP000694308">
    <property type="component" value="Unassembled WGS sequence"/>
</dbReference>
<sequence length="260" mass="29458">MSTTIYYFTGTGNSLKVAKDLSGTLEEAKLVQICRKNIDNIDSDLSEKIGFVFPVYFSGLPIMVKEFLEKLQINKNAYIFAVATFGAGSGISVKQIENILNKKGAKLSASFGIAMPGNYLVMYSPYSEEKQQQRFKKEEEEIFKIAPIIKDNIAINKNSNLIANAIGEFIYKNFKPNDKDKNFWTDERCNGCGTCSKICPANNIKIIEGKPKWQHSCELCVGCIQWCPQEAIQYKKSTVKRGRYHHPNIKVIELFQSHRD</sequence>
<keyword evidence="7" id="KW-1185">Reference proteome</keyword>
<dbReference type="AlphaFoldDB" id="A0A949TV14"/>
<feature type="domain" description="Flavodoxin-like" evidence="4">
    <location>
        <begin position="3"/>
        <end position="143"/>
    </location>
</feature>
<dbReference type="GO" id="GO:0051536">
    <property type="term" value="F:iron-sulfur cluster binding"/>
    <property type="evidence" value="ECO:0007669"/>
    <property type="project" value="UniProtKB-KW"/>
</dbReference>
<evidence type="ECO:0000256" key="1">
    <source>
        <dbReference type="ARBA" id="ARBA00022723"/>
    </source>
</evidence>
<dbReference type="InterPro" id="IPR047964">
    <property type="entry name" value="EFR1-like"/>
</dbReference>
<evidence type="ECO:0000256" key="2">
    <source>
        <dbReference type="ARBA" id="ARBA00023004"/>
    </source>
</evidence>